<evidence type="ECO:0000313" key="3">
    <source>
        <dbReference type="Proteomes" id="UP001596512"/>
    </source>
</evidence>
<organism evidence="2 3">
    <name type="scientific">Actinokineospora soli</name>
    <dbReference type="NCBI Taxonomy" id="1048753"/>
    <lineage>
        <taxon>Bacteria</taxon>
        <taxon>Bacillati</taxon>
        <taxon>Actinomycetota</taxon>
        <taxon>Actinomycetes</taxon>
        <taxon>Pseudonocardiales</taxon>
        <taxon>Pseudonocardiaceae</taxon>
        <taxon>Actinokineospora</taxon>
    </lineage>
</organism>
<dbReference type="EMBL" id="JBHTEY010000004">
    <property type="protein sequence ID" value="MFC7612545.1"/>
    <property type="molecule type" value="Genomic_DNA"/>
</dbReference>
<feature type="region of interest" description="Disordered" evidence="1">
    <location>
        <begin position="1"/>
        <end position="21"/>
    </location>
</feature>
<comment type="caution">
    <text evidence="2">The sequence shown here is derived from an EMBL/GenBank/DDBJ whole genome shotgun (WGS) entry which is preliminary data.</text>
</comment>
<reference evidence="3" key="1">
    <citation type="journal article" date="2019" name="Int. J. Syst. Evol. Microbiol.">
        <title>The Global Catalogue of Microorganisms (GCM) 10K type strain sequencing project: providing services to taxonomists for standard genome sequencing and annotation.</title>
        <authorList>
            <consortium name="The Broad Institute Genomics Platform"/>
            <consortium name="The Broad Institute Genome Sequencing Center for Infectious Disease"/>
            <person name="Wu L."/>
            <person name="Ma J."/>
        </authorList>
    </citation>
    <scope>NUCLEOTIDE SEQUENCE [LARGE SCALE GENOMIC DNA]</scope>
    <source>
        <strain evidence="3">JCM 17695</strain>
    </source>
</reference>
<gene>
    <name evidence="2" type="ORF">ACFQV2_01610</name>
</gene>
<dbReference type="Proteomes" id="UP001596512">
    <property type="component" value="Unassembled WGS sequence"/>
</dbReference>
<evidence type="ECO:0000313" key="2">
    <source>
        <dbReference type="EMBL" id="MFC7612545.1"/>
    </source>
</evidence>
<evidence type="ECO:0000256" key="1">
    <source>
        <dbReference type="SAM" id="MobiDB-lite"/>
    </source>
</evidence>
<proteinExistence type="predicted"/>
<name>A0ABW2TFL7_9PSEU</name>
<protein>
    <submittedName>
        <fullName evidence="2">Uncharacterized protein</fullName>
    </submittedName>
</protein>
<sequence length="62" mass="6487">MSITLDFTAQSSGKLEGKGSNTDIQVAGTPAVLNEPGEATGVCVVRIAVNGAGRRWRSRRPC</sequence>
<keyword evidence="3" id="KW-1185">Reference proteome</keyword>
<accession>A0ABW2TFL7</accession>